<accession>A0ABD2GAT2</accession>
<reference evidence="6 7" key="2">
    <citation type="journal article" date="2024" name="G3 (Bethesda)">
        <title>The genome of the cryopelagic Antarctic bald notothen, Trematomus borchgrevinki.</title>
        <authorList>
            <person name="Rayamajhi N."/>
            <person name="Rivera-Colon A.G."/>
            <person name="Minhas B.F."/>
            <person name="Cheng C.C."/>
            <person name="Catchen J.M."/>
        </authorList>
    </citation>
    <scope>NUCLEOTIDE SEQUENCE [LARGE SCALE GENOMIC DNA]</scope>
    <source>
        <strain evidence="6">AGRC-2024</strain>
    </source>
</reference>
<evidence type="ECO:0000256" key="2">
    <source>
        <dbReference type="ARBA" id="ARBA00023054"/>
    </source>
</evidence>
<dbReference type="Proteomes" id="UP001619887">
    <property type="component" value="Unassembled WGS sequence"/>
</dbReference>
<evidence type="ECO:0000256" key="1">
    <source>
        <dbReference type="ARBA" id="ARBA00004123"/>
    </source>
</evidence>
<evidence type="ECO:0000259" key="5">
    <source>
        <dbReference type="PROSITE" id="PS51841"/>
    </source>
</evidence>
<dbReference type="SUPFAM" id="SSF74853">
    <property type="entry name" value="Lamin A/C globular tail domain"/>
    <property type="match status" value="1"/>
</dbReference>
<reference evidence="6 7" key="1">
    <citation type="journal article" date="2022" name="G3 (Bethesda)">
        <title>Evaluating Illumina-, Nanopore-, and PacBio-based genome assembly strategies with the bald notothen, Trematomus borchgrevinki.</title>
        <authorList>
            <person name="Rayamajhi N."/>
            <person name="Cheng C.C."/>
            <person name="Catchen J.M."/>
        </authorList>
    </citation>
    <scope>NUCLEOTIDE SEQUENCE [LARGE SCALE GENOMIC DNA]</scope>
    <source>
        <strain evidence="6">AGRC-2024</strain>
    </source>
</reference>
<dbReference type="PROSITE" id="PS51841">
    <property type="entry name" value="LTD"/>
    <property type="match status" value="1"/>
</dbReference>
<feature type="domain" description="LTD" evidence="5">
    <location>
        <begin position="52"/>
        <end position="163"/>
    </location>
</feature>
<evidence type="ECO:0000256" key="3">
    <source>
        <dbReference type="ARBA" id="ARBA00023242"/>
    </source>
</evidence>
<feature type="region of interest" description="Disordered" evidence="4">
    <location>
        <begin position="1"/>
        <end position="63"/>
    </location>
</feature>
<organism evidence="6 7">
    <name type="scientific">Pagothenia borchgrevinki</name>
    <name type="common">Bald rockcod</name>
    <name type="synonym">Trematomus borchgrevinki</name>
    <dbReference type="NCBI Taxonomy" id="8213"/>
    <lineage>
        <taxon>Eukaryota</taxon>
        <taxon>Metazoa</taxon>
        <taxon>Chordata</taxon>
        <taxon>Craniata</taxon>
        <taxon>Vertebrata</taxon>
        <taxon>Euteleostomi</taxon>
        <taxon>Actinopterygii</taxon>
        <taxon>Neopterygii</taxon>
        <taxon>Teleostei</taxon>
        <taxon>Neoteleostei</taxon>
        <taxon>Acanthomorphata</taxon>
        <taxon>Eupercaria</taxon>
        <taxon>Perciformes</taxon>
        <taxon>Notothenioidei</taxon>
        <taxon>Nototheniidae</taxon>
        <taxon>Pagothenia</taxon>
    </lineage>
</organism>
<dbReference type="EMBL" id="JBIYXZ010002080">
    <property type="protein sequence ID" value="KAL3050840.1"/>
    <property type="molecule type" value="Genomic_DNA"/>
</dbReference>
<keyword evidence="2" id="KW-0175">Coiled coil</keyword>
<protein>
    <recommendedName>
        <fullName evidence="5">LTD domain-containing protein</fullName>
    </recommendedName>
</protein>
<gene>
    <name evidence="6" type="ORF">OYC64_001163</name>
</gene>
<evidence type="ECO:0000256" key="4">
    <source>
        <dbReference type="SAM" id="MobiDB-lite"/>
    </source>
</evidence>
<dbReference type="GO" id="GO:0005634">
    <property type="term" value="C:nucleus"/>
    <property type="evidence" value="ECO:0007669"/>
    <property type="project" value="UniProtKB-SubCell"/>
</dbReference>
<dbReference type="AlphaFoldDB" id="A0ABD2GAT2"/>
<name>A0ABD2GAT2_PAGBO</name>
<evidence type="ECO:0000313" key="7">
    <source>
        <dbReference type="Proteomes" id="UP001619887"/>
    </source>
</evidence>
<comment type="subcellular location">
    <subcellularLocation>
        <location evidence="1">Nucleus</location>
    </subcellularLocation>
</comment>
<comment type="caution">
    <text evidence="6">The sequence shown here is derived from an EMBL/GenBank/DDBJ whole genome shotgun (WGS) entry which is preliminary data.</text>
</comment>
<dbReference type="PANTHER" id="PTHR45721">
    <property type="entry name" value="LAMIN DM0-RELATED"/>
    <property type="match status" value="1"/>
</dbReference>
<feature type="compositionally biased region" description="Basic and acidic residues" evidence="4">
    <location>
        <begin position="1"/>
        <end position="42"/>
    </location>
</feature>
<sequence>MKKREEEMKEEMKRREEEMKEELKKEMTERKEFQAGHFEVSDHSQSVEPPRPPPNTQTSDSGFHIQVDQHGKCIRLMNSSTEDKHLGEWHLDLQVNNKTFMHRFDRSFYLRAGAFVNMWVKGYGPKRSNTDLVWKDLKPWCSGDRLKFSLYSHTGEMQYERSV</sequence>
<dbReference type="Gene3D" id="2.60.40.1260">
    <property type="entry name" value="Lamin Tail domain"/>
    <property type="match status" value="1"/>
</dbReference>
<evidence type="ECO:0000313" key="6">
    <source>
        <dbReference type="EMBL" id="KAL3050840.1"/>
    </source>
</evidence>
<keyword evidence="3" id="KW-0539">Nucleus</keyword>
<keyword evidence="7" id="KW-1185">Reference proteome</keyword>
<dbReference type="PANTHER" id="PTHR45721:SF11">
    <property type="entry name" value="LAMIN DM0-RELATED"/>
    <property type="match status" value="1"/>
</dbReference>
<proteinExistence type="predicted"/>
<dbReference type="InterPro" id="IPR036415">
    <property type="entry name" value="Lamin_tail_dom_sf"/>
</dbReference>
<dbReference type="InterPro" id="IPR001322">
    <property type="entry name" value="Lamin_tail_dom"/>
</dbReference>